<keyword evidence="2" id="KW-1185">Reference proteome</keyword>
<dbReference type="EMBL" id="CM012448">
    <property type="protein sequence ID" value="RVE65846.1"/>
    <property type="molecule type" value="Genomic_DNA"/>
</dbReference>
<dbReference type="AlphaFoldDB" id="A0A3S2MEV2"/>
<organism evidence="1 2">
    <name type="scientific">Oryzias javanicus</name>
    <name type="common">Javanese ricefish</name>
    <name type="synonym">Aplocheilus javanicus</name>
    <dbReference type="NCBI Taxonomy" id="123683"/>
    <lineage>
        <taxon>Eukaryota</taxon>
        <taxon>Metazoa</taxon>
        <taxon>Chordata</taxon>
        <taxon>Craniata</taxon>
        <taxon>Vertebrata</taxon>
        <taxon>Euteleostomi</taxon>
        <taxon>Actinopterygii</taxon>
        <taxon>Neopterygii</taxon>
        <taxon>Teleostei</taxon>
        <taxon>Neoteleostei</taxon>
        <taxon>Acanthomorphata</taxon>
        <taxon>Ovalentaria</taxon>
        <taxon>Atherinomorphae</taxon>
        <taxon>Beloniformes</taxon>
        <taxon>Adrianichthyidae</taxon>
        <taxon>Oryziinae</taxon>
        <taxon>Oryzias</taxon>
    </lineage>
</organism>
<reference evidence="1 2" key="2">
    <citation type="submission" date="2019-01" db="EMBL/GenBank/DDBJ databases">
        <title>A chromosome length genome reference of the Java medaka (oryzias javanicus).</title>
        <authorList>
            <person name="Herpin A."/>
            <person name="Takehana Y."/>
            <person name="Naruse K."/>
            <person name="Ansai S."/>
            <person name="Kawaguchi M."/>
        </authorList>
    </citation>
    <scope>NUCLEOTIDE SEQUENCE [LARGE SCALE GENOMIC DNA]</scope>
    <source>
        <strain evidence="1">RS831</strain>
        <tissue evidence="1">Whole body</tissue>
    </source>
</reference>
<protein>
    <submittedName>
        <fullName evidence="1">Uncharacterized protein</fullName>
    </submittedName>
</protein>
<gene>
    <name evidence="1" type="ORF">OJAV_G00120570</name>
</gene>
<dbReference type="Proteomes" id="UP000283210">
    <property type="component" value="Chromosome 12"/>
</dbReference>
<name>A0A3S2MEV2_ORYJA</name>
<accession>A0A3S2MEV2</accession>
<evidence type="ECO:0000313" key="2">
    <source>
        <dbReference type="Proteomes" id="UP000283210"/>
    </source>
</evidence>
<proteinExistence type="predicted"/>
<evidence type="ECO:0000313" key="1">
    <source>
        <dbReference type="EMBL" id="RVE65846.1"/>
    </source>
</evidence>
<reference evidence="1 2" key="1">
    <citation type="submission" date="2018-11" db="EMBL/GenBank/DDBJ databases">
        <authorList>
            <person name="Lopez-Roques C."/>
            <person name="Donnadieu C."/>
            <person name="Bouchez O."/>
            <person name="Klopp C."/>
            <person name="Cabau C."/>
            <person name="Zahm M."/>
        </authorList>
    </citation>
    <scope>NUCLEOTIDE SEQUENCE [LARGE SCALE GENOMIC DNA]</scope>
    <source>
        <strain evidence="1">RS831</strain>
        <tissue evidence="1">Whole body</tissue>
    </source>
</reference>
<sequence>MKWSYCLKVTRLGCLYIVQRNTKSTPKLSSMRCRLSINRHASQTSPSCVLRARRHQVGRGTTEPWPR</sequence>